<protein>
    <submittedName>
        <fullName evidence="2">Uncharacterized protein</fullName>
    </submittedName>
</protein>
<proteinExistence type="predicted"/>
<name>A0A2N5RYB7_9BASI</name>
<evidence type="ECO:0000313" key="3">
    <source>
        <dbReference type="Proteomes" id="UP000235392"/>
    </source>
</evidence>
<gene>
    <name evidence="2" type="ORF">PCASD_24431</name>
</gene>
<dbReference type="EMBL" id="PGCI01001269">
    <property type="protein sequence ID" value="PLW05980.1"/>
    <property type="molecule type" value="Genomic_DNA"/>
</dbReference>
<sequence>MRSLLHHDRHKKLNIQCVTPRLGSKFKLISLRSLAGHRKAPVEAKNVDNHSLEKSSLPRSRTPAVAESRKEGWLGVWRNGSPGKTSEDSEYPTALPTSAGTMLHANHRSVQRRWTTTTLCHRPYARNLSIYLYRPSSTMQSPYPKA</sequence>
<dbReference type="Proteomes" id="UP000235392">
    <property type="component" value="Unassembled WGS sequence"/>
</dbReference>
<evidence type="ECO:0000256" key="1">
    <source>
        <dbReference type="SAM" id="MobiDB-lite"/>
    </source>
</evidence>
<feature type="region of interest" description="Disordered" evidence="1">
    <location>
        <begin position="45"/>
        <end position="99"/>
    </location>
</feature>
<comment type="caution">
    <text evidence="2">The sequence shown here is derived from an EMBL/GenBank/DDBJ whole genome shotgun (WGS) entry which is preliminary data.</text>
</comment>
<evidence type="ECO:0000313" key="2">
    <source>
        <dbReference type="EMBL" id="PLW05980.1"/>
    </source>
</evidence>
<accession>A0A2N5RYB7</accession>
<dbReference type="AlphaFoldDB" id="A0A2N5RYB7"/>
<organism evidence="2 3">
    <name type="scientific">Puccinia coronata f. sp. avenae</name>
    <dbReference type="NCBI Taxonomy" id="200324"/>
    <lineage>
        <taxon>Eukaryota</taxon>
        <taxon>Fungi</taxon>
        <taxon>Dikarya</taxon>
        <taxon>Basidiomycota</taxon>
        <taxon>Pucciniomycotina</taxon>
        <taxon>Pucciniomycetes</taxon>
        <taxon>Pucciniales</taxon>
        <taxon>Pucciniaceae</taxon>
        <taxon>Puccinia</taxon>
    </lineage>
</organism>
<reference evidence="2 3" key="1">
    <citation type="submission" date="2017-11" db="EMBL/GenBank/DDBJ databases">
        <title>De novo assembly and phasing of dikaryotic genomes from two isolates of Puccinia coronata f. sp. avenae, the causal agent of oat crown rust.</title>
        <authorList>
            <person name="Miller M.E."/>
            <person name="Zhang Y."/>
            <person name="Omidvar V."/>
            <person name="Sperschneider J."/>
            <person name="Schwessinger B."/>
            <person name="Raley C."/>
            <person name="Palmer J.M."/>
            <person name="Garnica D."/>
            <person name="Upadhyaya N."/>
            <person name="Rathjen J."/>
            <person name="Taylor J.M."/>
            <person name="Park R.F."/>
            <person name="Dodds P.N."/>
            <person name="Hirsch C.D."/>
            <person name="Kianian S.F."/>
            <person name="Figueroa M."/>
        </authorList>
    </citation>
    <scope>NUCLEOTIDE SEQUENCE [LARGE SCALE GENOMIC DNA]</scope>
    <source>
        <strain evidence="2">12SD80</strain>
    </source>
</reference>